<dbReference type="RefSeq" id="WP_130591023.1">
    <property type="nucleotide sequence ID" value="NZ_CP034752.1"/>
</dbReference>
<sequence>MNFKQENYDDLMRQIGALQALIEMGMIDHLIAATSILKKGGLGDFATLSKVTGVSEHEARSFDILIKGAALLVQQGWPVKSSEEEVH</sequence>
<dbReference type="KEGG" id="prag:EKN56_06455"/>
<dbReference type="EMBL" id="CP034752">
    <property type="protein sequence ID" value="QBH96069.1"/>
    <property type="molecule type" value="Genomic_DNA"/>
</dbReference>
<accession>A0A411WIQ3</accession>
<dbReference type="AlphaFoldDB" id="A0A411WIQ3"/>
<reference evidence="1 2" key="1">
    <citation type="submission" date="2019-03" db="EMBL/GenBank/DDBJ databases">
        <title>Pragia sp. nov. isolated from the gut tract of Carduelis flavirostris.</title>
        <authorList>
            <person name="Ge Y."/>
        </authorList>
    </citation>
    <scope>NUCLEOTIDE SEQUENCE [LARGE SCALE GENOMIC DNA]</scope>
    <source>
        <strain evidence="1 2">CF-458</strain>
    </source>
</reference>
<proteinExistence type="predicted"/>
<evidence type="ECO:0000313" key="2">
    <source>
        <dbReference type="Proteomes" id="UP000293154"/>
    </source>
</evidence>
<protein>
    <submittedName>
        <fullName evidence="1">Uncharacterized protein</fullName>
    </submittedName>
</protein>
<organism evidence="1 2">
    <name type="scientific">Limnobaculum zhutongyuii</name>
    <dbReference type="NCBI Taxonomy" id="2498113"/>
    <lineage>
        <taxon>Bacteria</taxon>
        <taxon>Pseudomonadati</taxon>
        <taxon>Pseudomonadota</taxon>
        <taxon>Gammaproteobacteria</taxon>
        <taxon>Enterobacterales</taxon>
        <taxon>Budviciaceae</taxon>
        <taxon>Limnobaculum</taxon>
    </lineage>
</organism>
<evidence type="ECO:0000313" key="1">
    <source>
        <dbReference type="EMBL" id="QBH96069.1"/>
    </source>
</evidence>
<keyword evidence="2" id="KW-1185">Reference proteome</keyword>
<gene>
    <name evidence="1" type="ORF">EKN56_06455</name>
</gene>
<name>A0A411WIQ3_9GAMM</name>
<dbReference type="Proteomes" id="UP000293154">
    <property type="component" value="Chromosome"/>
</dbReference>